<name>A0A511MI41_9NOCA</name>
<gene>
    <name evidence="2" type="ORF">NN4_42560</name>
</gene>
<accession>A0A511MI41</accession>
<dbReference type="PRINTS" id="PR00420">
    <property type="entry name" value="RNGMNOXGNASE"/>
</dbReference>
<dbReference type="RefSeq" id="WP_147133956.1">
    <property type="nucleotide sequence ID" value="NZ_BJXA01000027.1"/>
</dbReference>
<dbReference type="EMBL" id="BJXA01000027">
    <property type="protein sequence ID" value="GEM39737.1"/>
    <property type="molecule type" value="Genomic_DNA"/>
</dbReference>
<dbReference type="PANTHER" id="PTHR46865:SF2">
    <property type="entry name" value="MONOOXYGENASE"/>
    <property type="match status" value="1"/>
</dbReference>
<reference evidence="2 3" key="1">
    <citation type="submission" date="2019-07" db="EMBL/GenBank/DDBJ databases">
        <title>Whole genome shotgun sequence of Nocardia ninae NBRC 108245.</title>
        <authorList>
            <person name="Hosoyama A."/>
            <person name="Uohara A."/>
            <person name="Ohji S."/>
            <person name="Ichikawa N."/>
        </authorList>
    </citation>
    <scope>NUCLEOTIDE SEQUENCE [LARGE SCALE GENOMIC DNA]</scope>
    <source>
        <strain evidence="2 3">NBRC 108245</strain>
    </source>
</reference>
<dbReference type="InterPro" id="IPR036188">
    <property type="entry name" value="FAD/NAD-bd_sf"/>
</dbReference>
<evidence type="ECO:0000313" key="2">
    <source>
        <dbReference type="EMBL" id="GEM39737.1"/>
    </source>
</evidence>
<dbReference type="OrthoDB" id="3356051at2"/>
<sequence length="398" mass="43509">MRNQTVLISGASVAGPALAYWLHRYGFAVTVVERARGLRSGGQAIDFKGRTQVTVLDRMGLRDDLEQRRTGTTDTVFVDANGNRLATMSGDFTGGDLEILRGDLAEIMYKHTAEHCEYLFGDSISALTEFADGVHVEFEHGPARTFDLVFGADGIHSRVRGLVFGPEKDFVEYLGHYYCIAGAAPANADTTGPKARATSYGHNAPGKLAISGGPKAQQFYMFASPELDYSRDDTAAQRRIIEQVFADVRWDVPQMLSELADFDDIYLDSLSRMRLTGGYTKGRVALVGDSAYGNTLAGFGSGLALIGAYVIAGELAVADGDHAVAFARYDEIMRSYAKIADNNNTGKFLAPKTALGIRVRNWFLGSWLFTLMAKYADKAANDIDLQDYPAMVRQREIN</sequence>
<dbReference type="Proteomes" id="UP000321424">
    <property type="component" value="Unassembled WGS sequence"/>
</dbReference>
<evidence type="ECO:0000259" key="1">
    <source>
        <dbReference type="Pfam" id="PF01494"/>
    </source>
</evidence>
<protein>
    <submittedName>
        <fullName evidence="2">FAD-dependent oxidoreductase</fullName>
    </submittedName>
</protein>
<dbReference type="SUPFAM" id="SSF51905">
    <property type="entry name" value="FAD/NAD(P)-binding domain"/>
    <property type="match status" value="1"/>
</dbReference>
<dbReference type="Gene3D" id="3.50.50.60">
    <property type="entry name" value="FAD/NAD(P)-binding domain"/>
    <property type="match status" value="1"/>
</dbReference>
<dbReference type="InterPro" id="IPR051704">
    <property type="entry name" value="FAD_aromatic-hydroxylase"/>
</dbReference>
<keyword evidence="3" id="KW-1185">Reference proteome</keyword>
<feature type="domain" description="FAD-binding" evidence="1">
    <location>
        <begin position="5"/>
        <end position="317"/>
    </location>
</feature>
<organism evidence="2 3">
    <name type="scientific">Nocardia ninae NBRC 108245</name>
    <dbReference type="NCBI Taxonomy" id="1210091"/>
    <lineage>
        <taxon>Bacteria</taxon>
        <taxon>Bacillati</taxon>
        <taxon>Actinomycetota</taxon>
        <taxon>Actinomycetes</taxon>
        <taxon>Mycobacteriales</taxon>
        <taxon>Nocardiaceae</taxon>
        <taxon>Nocardia</taxon>
    </lineage>
</organism>
<dbReference type="InterPro" id="IPR002938">
    <property type="entry name" value="FAD-bd"/>
</dbReference>
<dbReference type="AlphaFoldDB" id="A0A511MI41"/>
<comment type="caution">
    <text evidence="2">The sequence shown here is derived from an EMBL/GenBank/DDBJ whole genome shotgun (WGS) entry which is preliminary data.</text>
</comment>
<dbReference type="Gene3D" id="3.30.9.10">
    <property type="entry name" value="D-Amino Acid Oxidase, subunit A, domain 2"/>
    <property type="match status" value="1"/>
</dbReference>
<dbReference type="Pfam" id="PF01494">
    <property type="entry name" value="FAD_binding_3"/>
    <property type="match status" value="1"/>
</dbReference>
<evidence type="ECO:0000313" key="3">
    <source>
        <dbReference type="Proteomes" id="UP000321424"/>
    </source>
</evidence>
<dbReference type="GO" id="GO:0071949">
    <property type="term" value="F:FAD binding"/>
    <property type="evidence" value="ECO:0007669"/>
    <property type="project" value="InterPro"/>
</dbReference>
<dbReference type="PANTHER" id="PTHR46865">
    <property type="entry name" value="OXIDOREDUCTASE-RELATED"/>
    <property type="match status" value="1"/>
</dbReference>
<proteinExistence type="predicted"/>